<keyword evidence="2" id="KW-1185">Reference proteome</keyword>
<organism evidence="1 2">
    <name type="scientific">Dendrothele bispora (strain CBS 962.96)</name>
    <dbReference type="NCBI Taxonomy" id="1314807"/>
    <lineage>
        <taxon>Eukaryota</taxon>
        <taxon>Fungi</taxon>
        <taxon>Dikarya</taxon>
        <taxon>Basidiomycota</taxon>
        <taxon>Agaricomycotina</taxon>
        <taxon>Agaricomycetes</taxon>
        <taxon>Agaricomycetidae</taxon>
        <taxon>Agaricales</taxon>
        <taxon>Agaricales incertae sedis</taxon>
        <taxon>Dendrothele</taxon>
    </lineage>
</organism>
<dbReference type="Proteomes" id="UP000297245">
    <property type="component" value="Unassembled WGS sequence"/>
</dbReference>
<evidence type="ECO:0000313" key="1">
    <source>
        <dbReference type="EMBL" id="THU97822.1"/>
    </source>
</evidence>
<dbReference type="EMBL" id="ML179148">
    <property type="protein sequence ID" value="THU97822.1"/>
    <property type="molecule type" value="Genomic_DNA"/>
</dbReference>
<proteinExistence type="predicted"/>
<dbReference type="AlphaFoldDB" id="A0A4S8M6B8"/>
<reference evidence="1 2" key="1">
    <citation type="journal article" date="2019" name="Nat. Ecol. Evol.">
        <title>Megaphylogeny resolves global patterns of mushroom evolution.</title>
        <authorList>
            <person name="Varga T."/>
            <person name="Krizsan K."/>
            <person name="Foldi C."/>
            <person name="Dima B."/>
            <person name="Sanchez-Garcia M."/>
            <person name="Sanchez-Ramirez S."/>
            <person name="Szollosi G.J."/>
            <person name="Szarkandi J.G."/>
            <person name="Papp V."/>
            <person name="Albert L."/>
            <person name="Andreopoulos W."/>
            <person name="Angelini C."/>
            <person name="Antonin V."/>
            <person name="Barry K.W."/>
            <person name="Bougher N.L."/>
            <person name="Buchanan P."/>
            <person name="Buyck B."/>
            <person name="Bense V."/>
            <person name="Catcheside P."/>
            <person name="Chovatia M."/>
            <person name="Cooper J."/>
            <person name="Damon W."/>
            <person name="Desjardin D."/>
            <person name="Finy P."/>
            <person name="Geml J."/>
            <person name="Haridas S."/>
            <person name="Hughes K."/>
            <person name="Justo A."/>
            <person name="Karasinski D."/>
            <person name="Kautmanova I."/>
            <person name="Kiss B."/>
            <person name="Kocsube S."/>
            <person name="Kotiranta H."/>
            <person name="LaButti K.M."/>
            <person name="Lechner B.E."/>
            <person name="Liimatainen K."/>
            <person name="Lipzen A."/>
            <person name="Lukacs Z."/>
            <person name="Mihaltcheva S."/>
            <person name="Morgado L.N."/>
            <person name="Niskanen T."/>
            <person name="Noordeloos M.E."/>
            <person name="Ohm R.A."/>
            <person name="Ortiz-Santana B."/>
            <person name="Ovrebo C."/>
            <person name="Racz N."/>
            <person name="Riley R."/>
            <person name="Savchenko A."/>
            <person name="Shiryaev A."/>
            <person name="Soop K."/>
            <person name="Spirin V."/>
            <person name="Szebenyi C."/>
            <person name="Tomsovsky M."/>
            <person name="Tulloss R.E."/>
            <person name="Uehling J."/>
            <person name="Grigoriev I.V."/>
            <person name="Vagvolgyi C."/>
            <person name="Papp T."/>
            <person name="Martin F.M."/>
            <person name="Miettinen O."/>
            <person name="Hibbett D.S."/>
            <person name="Nagy L.G."/>
        </authorList>
    </citation>
    <scope>NUCLEOTIDE SEQUENCE [LARGE SCALE GENOMIC DNA]</scope>
    <source>
        <strain evidence="1 2">CBS 962.96</strain>
    </source>
</reference>
<gene>
    <name evidence="1" type="ORF">K435DRAFT_965254</name>
</gene>
<evidence type="ECO:0000313" key="2">
    <source>
        <dbReference type="Proteomes" id="UP000297245"/>
    </source>
</evidence>
<protein>
    <submittedName>
        <fullName evidence="1">Uncharacterized protein</fullName>
    </submittedName>
</protein>
<name>A0A4S8M6B8_DENBC</name>
<sequence length="180" mass="19802">MGEPQSSHVSLAGFEKWGCLSHFAARPSHTGKRQRSYKYNDGIGHPVMDYTSLGSLKVLGKKNNSMGNNEPLVPTSRNTPTSLKAKTETFTLSPTATINSVSHTLKKATGIAKRKSALAPNNVYTPWLTELFKLKAWNTEYVLRNSDSNGCRPHDEEGQQLLEKSISLTVQAKSTAAQRQ</sequence>
<accession>A0A4S8M6B8</accession>
<dbReference type="OrthoDB" id="3223806at2759"/>